<gene>
    <name evidence="9" type="ORF">pipiens_016808</name>
</gene>
<dbReference type="SMART" id="SM00494">
    <property type="entry name" value="ChtBD2"/>
    <property type="match status" value="3"/>
</dbReference>
<feature type="domain" description="Chitin-binding type-2" evidence="8">
    <location>
        <begin position="26"/>
        <end position="85"/>
    </location>
</feature>
<proteinExistence type="predicted"/>
<keyword evidence="10" id="KW-1185">Reference proteome</keyword>
<dbReference type="Pfam" id="PF01607">
    <property type="entry name" value="CBM_14"/>
    <property type="match status" value="2"/>
</dbReference>
<feature type="signal peptide" evidence="7">
    <location>
        <begin position="1"/>
        <end position="23"/>
    </location>
</feature>
<evidence type="ECO:0000256" key="1">
    <source>
        <dbReference type="ARBA" id="ARBA00022669"/>
    </source>
</evidence>
<dbReference type="InterPro" id="IPR002557">
    <property type="entry name" value="Chitin-bd_dom"/>
</dbReference>
<sequence>MTRLRLLTALGVVLGVVATTAQATSGESCPEQTRPHATRCDQYFRCVLLPSKTHVWVPTQCAKGLIYEPQLKTCVLPGDDWECNLSAETGTDESGENVYGINNLPAAIYTGPTAAVPPPSPPRRRPETVTDANIPTVSGNNEGGYYIVLDRDGNNRTTYYHTVPPTGNRDRDQYEDNTSGGFTYNFDDPDGDEESSGDGLVLLDVDEGPATPAYETMEKHSTTAMGVFSEKTTELSKNELNSFLADYTLKATGSTPTPTTTVTTKTRTKTKTKLPLPADGKIHPEHLTAILTQQKKLNRIASRLKLKEDPTGGVGDKSPFSDQPVFTSRPEGSVLFNVAPQRIPEETQTHKSPFMSEDVIRSIIEISKQMMAHQKTQSQEEMYVKPIFIPISVSSATQDFTPNKPSKIMFHQLFPSLSNNTTQFSAKPIGITITNPYTLGQATIYDNLRDQVMNDSQYYNYQATMADVYGNRYQSGPSPPQSMPNVPMYPYPPTMAYPVFSQQQSYPSYPAPAPYYNPPQAQQQSPQQALLNRLRNTIGYEHVESQSNENVISDEQDAEEDDSPISAELPERQATATINLQSSNEANGDEDDVEDMMETKKLISVGGATLNFNDYKDSILPLLDANPDDVRISVLTCSLGSRQPNKTDCTKYYVCNPHNGAFQSFTCPSFTAFNAESRVCDMATFKSCQARPNSPTPPSTALSRLAQQHKLKQKINSDTSKLQNELMAAHKYVDLIKHQAIKILSRTKATETLAADDEDVELLTELAAINPTAIAPTITTPGLTSTSTTTTASKKRTKPKRKHASTHKKRPTATKRIKGKTAATKSVITTTTVAPTTTPVPKAPKCKQNGKIPDPAVKYNYYVCYKANPKKFIKTRMACPNKLVYCAKTEYCTFEKNCKD</sequence>
<keyword evidence="5" id="KW-0325">Glycoprotein</keyword>
<dbReference type="Proteomes" id="UP001562425">
    <property type="component" value="Unassembled WGS sequence"/>
</dbReference>
<dbReference type="InterPro" id="IPR036508">
    <property type="entry name" value="Chitin-bd_dom_sf"/>
</dbReference>
<evidence type="ECO:0000256" key="3">
    <source>
        <dbReference type="ARBA" id="ARBA00022737"/>
    </source>
</evidence>
<dbReference type="PANTHER" id="PTHR23301:SF98">
    <property type="entry name" value="CHITIN-BINDING TYPE-2 DOMAIN-CONTAINING PROTEIN-RELATED"/>
    <property type="match status" value="1"/>
</dbReference>
<feature type="compositionally biased region" description="Low complexity" evidence="6">
    <location>
        <begin position="255"/>
        <end position="265"/>
    </location>
</feature>
<protein>
    <recommendedName>
        <fullName evidence="8">Chitin-binding type-2 domain-containing protein</fullName>
    </recommendedName>
</protein>
<name>A0ABD1CJZ7_CULPP</name>
<keyword evidence="2 7" id="KW-0732">Signal</keyword>
<feature type="region of interest" description="Disordered" evidence="6">
    <location>
        <begin position="255"/>
        <end position="280"/>
    </location>
</feature>
<evidence type="ECO:0000313" key="10">
    <source>
        <dbReference type="Proteomes" id="UP001562425"/>
    </source>
</evidence>
<feature type="compositionally biased region" description="Acidic residues" evidence="6">
    <location>
        <begin position="552"/>
        <end position="563"/>
    </location>
</feature>
<feature type="compositionally biased region" description="Acidic residues" evidence="6">
    <location>
        <begin position="187"/>
        <end position="196"/>
    </location>
</feature>
<dbReference type="SUPFAM" id="SSF57625">
    <property type="entry name" value="Invertebrate chitin-binding proteins"/>
    <property type="match status" value="3"/>
</dbReference>
<evidence type="ECO:0000256" key="2">
    <source>
        <dbReference type="ARBA" id="ARBA00022729"/>
    </source>
</evidence>
<dbReference type="PROSITE" id="PS50940">
    <property type="entry name" value="CHIT_BIND_II"/>
    <property type="match status" value="2"/>
</dbReference>
<organism evidence="9 10">
    <name type="scientific">Culex pipiens pipiens</name>
    <name type="common">Northern house mosquito</name>
    <dbReference type="NCBI Taxonomy" id="38569"/>
    <lineage>
        <taxon>Eukaryota</taxon>
        <taxon>Metazoa</taxon>
        <taxon>Ecdysozoa</taxon>
        <taxon>Arthropoda</taxon>
        <taxon>Hexapoda</taxon>
        <taxon>Insecta</taxon>
        <taxon>Pterygota</taxon>
        <taxon>Neoptera</taxon>
        <taxon>Endopterygota</taxon>
        <taxon>Diptera</taxon>
        <taxon>Nematocera</taxon>
        <taxon>Culicoidea</taxon>
        <taxon>Culicidae</taxon>
        <taxon>Culicinae</taxon>
        <taxon>Culicini</taxon>
        <taxon>Culex</taxon>
        <taxon>Culex</taxon>
    </lineage>
</organism>
<feature type="region of interest" description="Disordered" evidence="6">
    <location>
        <begin position="115"/>
        <end position="137"/>
    </location>
</feature>
<evidence type="ECO:0000259" key="8">
    <source>
        <dbReference type="PROSITE" id="PS50940"/>
    </source>
</evidence>
<feature type="compositionally biased region" description="Basic residues" evidence="6">
    <location>
        <begin position="793"/>
        <end position="819"/>
    </location>
</feature>
<evidence type="ECO:0000256" key="4">
    <source>
        <dbReference type="ARBA" id="ARBA00023157"/>
    </source>
</evidence>
<dbReference type="Gene3D" id="2.170.140.10">
    <property type="entry name" value="Chitin binding domain"/>
    <property type="match status" value="2"/>
</dbReference>
<dbReference type="InterPro" id="IPR051940">
    <property type="entry name" value="Chitin_bind-dev_reg"/>
</dbReference>
<feature type="domain" description="Chitin-binding type-2" evidence="8">
    <location>
        <begin position="634"/>
        <end position="690"/>
    </location>
</feature>
<feature type="region of interest" description="Disordered" evidence="6">
    <location>
        <begin position="543"/>
        <end position="564"/>
    </location>
</feature>
<evidence type="ECO:0000256" key="7">
    <source>
        <dbReference type="SAM" id="SignalP"/>
    </source>
</evidence>
<comment type="caution">
    <text evidence="9">The sequence shown here is derived from an EMBL/GenBank/DDBJ whole genome shotgun (WGS) entry which is preliminary data.</text>
</comment>
<keyword evidence="3" id="KW-0677">Repeat</keyword>
<dbReference type="EMBL" id="JBEHCU010011547">
    <property type="protein sequence ID" value="KAL1376605.1"/>
    <property type="molecule type" value="Genomic_DNA"/>
</dbReference>
<dbReference type="AlphaFoldDB" id="A0ABD1CJZ7"/>
<accession>A0ABD1CJZ7</accession>
<keyword evidence="4" id="KW-1015">Disulfide bond</keyword>
<reference evidence="9 10" key="1">
    <citation type="submission" date="2024-05" db="EMBL/GenBank/DDBJ databases">
        <title>Culex pipiens pipiens assembly and annotation.</title>
        <authorList>
            <person name="Alout H."/>
            <person name="Durand T."/>
        </authorList>
    </citation>
    <scope>NUCLEOTIDE SEQUENCE [LARGE SCALE GENOMIC DNA]</scope>
    <source>
        <strain evidence="9">HA-2024</strain>
        <tissue evidence="9">Whole body</tissue>
    </source>
</reference>
<dbReference type="PANTHER" id="PTHR23301">
    <property type="entry name" value="CHITIN BINDING PERITROPHIN-A"/>
    <property type="match status" value="1"/>
</dbReference>
<feature type="region of interest" description="Disordered" evidence="6">
    <location>
        <begin position="778"/>
        <end position="821"/>
    </location>
</feature>
<feature type="chain" id="PRO_5044853690" description="Chitin-binding type-2 domain-containing protein" evidence="7">
    <location>
        <begin position="24"/>
        <end position="900"/>
    </location>
</feature>
<feature type="region of interest" description="Disordered" evidence="6">
    <location>
        <begin position="160"/>
        <end position="196"/>
    </location>
</feature>
<evidence type="ECO:0000256" key="6">
    <source>
        <dbReference type="SAM" id="MobiDB-lite"/>
    </source>
</evidence>
<evidence type="ECO:0000256" key="5">
    <source>
        <dbReference type="ARBA" id="ARBA00023180"/>
    </source>
</evidence>
<dbReference type="GO" id="GO:0008061">
    <property type="term" value="F:chitin binding"/>
    <property type="evidence" value="ECO:0007669"/>
    <property type="project" value="UniProtKB-KW"/>
</dbReference>
<evidence type="ECO:0000313" key="9">
    <source>
        <dbReference type="EMBL" id="KAL1376605.1"/>
    </source>
</evidence>
<feature type="compositionally biased region" description="Low complexity" evidence="6">
    <location>
        <begin position="778"/>
        <end position="792"/>
    </location>
</feature>
<keyword evidence="1" id="KW-0147">Chitin-binding</keyword>